<dbReference type="Gene3D" id="1.20.58.80">
    <property type="entry name" value="Phosphotransferase system, lactose/cellobiose-type IIA subunit"/>
    <property type="match status" value="1"/>
</dbReference>
<evidence type="ECO:0000259" key="2">
    <source>
        <dbReference type="Pfam" id="PF16565"/>
    </source>
</evidence>
<dbReference type="WBParaSite" id="Gr19_v10_g12178.t1">
    <property type="protein sequence ID" value="Gr19_v10_g12178.t1"/>
    <property type="gene ID" value="Gr19_v10_g12178"/>
</dbReference>
<evidence type="ECO:0000259" key="1">
    <source>
        <dbReference type="Pfam" id="PF04212"/>
    </source>
</evidence>
<dbReference type="InterPro" id="IPR036181">
    <property type="entry name" value="MIT_dom_sf"/>
</dbReference>
<feature type="domain" description="MIT" evidence="1">
    <location>
        <begin position="6"/>
        <end position="67"/>
    </location>
</feature>
<dbReference type="AlphaFoldDB" id="A0A914GXT3"/>
<organism evidence="3 4">
    <name type="scientific">Globodera rostochiensis</name>
    <name type="common">Golden nematode worm</name>
    <name type="synonym">Heterodera rostochiensis</name>
    <dbReference type="NCBI Taxonomy" id="31243"/>
    <lineage>
        <taxon>Eukaryota</taxon>
        <taxon>Metazoa</taxon>
        <taxon>Ecdysozoa</taxon>
        <taxon>Nematoda</taxon>
        <taxon>Chromadorea</taxon>
        <taxon>Rhabditida</taxon>
        <taxon>Tylenchina</taxon>
        <taxon>Tylenchomorpha</taxon>
        <taxon>Tylenchoidea</taxon>
        <taxon>Heteroderidae</taxon>
        <taxon>Heteroderinae</taxon>
        <taxon>Globodera</taxon>
    </lineage>
</organism>
<dbReference type="InterPro" id="IPR007330">
    <property type="entry name" value="MIT_dom"/>
</dbReference>
<dbReference type="PANTHER" id="PTHR21222">
    <property type="entry name" value="MIT DOMAIN-CONTAINING PROTEIN 1"/>
    <property type="match status" value="1"/>
</dbReference>
<dbReference type="Proteomes" id="UP000887572">
    <property type="component" value="Unplaced"/>
</dbReference>
<evidence type="ECO:0000313" key="3">
    <source>
        <dbReference type="Proteomes" id="UP000887572"/>
    </source>
</evidence>
<evidence type="ECO:0000313" key="4">
    <source>
        <dbReference type="WBParaSite" id="Gr19_v10_g12178.t1"/>
    </source>
</evidence>
<dbReference type="Pfam" id="PF16565">
    <property type="entry name" value="MIT_C"/>
    <property type="match status" value="1"/>
</dbReference>
<name>A0A914GXT3_GLORO</name>
<accession>A0A914GXT3</accession>
<feature type="domain" description="MITD1 C-terminal phospholipase D-like" evidence="2">
    <location>
        <begin position="87"/>
        <end position="223"/>
    </location>
</feature>
<sequence length="229" mass="26394">MEFEQAKLALWEAVNLDRSGLVKQAIEKYIGGIEALLLCLGEFDGPKKDALRQQVEQYMSRVETLKSRRTIKVEFLEQRRILEDSTGHSYESIFAKCLDDKLTEVAVEEPWLSSFHQVVNVVKFCELLVRNCPKLRRISLLTQPNVTMEQGLGKLGQSLRTKNIELAVTFEENMHDREIRFNNGWLVKMGRGLDIYKNVDKCSLGSYDFNLRPCKATLIEIFKTFDNPS</sequence>
<dbReference type="InterPro" id="IPR052817">
    <property type="entry name" value="MIT_domain_contain_protein1"/>
</dbReference>
<dbReference type="SUPFAM" id="SSF116846">
    <property type="entry name" value="MIT domain"/>
    <property type="match status" value="1"/>
</dbReference>
<dbReference type="Pfam" id="PF04212">
    <property type="entry name" value="MIT"/>
    <property type="match status" value="1"/>
</dbReference>
<proteinExistence type="predicted"/>
<reference evidence="4" key="1">
    <citation type="submission" date="2022-11" db="UniProtKB">
        <authorList>
            <consortium name="WormBaseParasite"/>
        </authorList>
    </citation>
    <scope>IDENTIFICATION</scope>
</reference>
<keyword evidence="3" id="KW-1185">Reference proteome</keyword>
<dbReference type="InterPro" id="IPR038113">
    <property type="entry name" value="MITD1_C_sf"/>
</dbReference>
<dbReference type="Gene3D" id="3.30.870.30">
    <property type="entry name" value="MITD, C-terminal phospholipase D-like domain"/>
    <property type="match status" value="1"/>
</dbReference>
<dbReference type="InterPro" id="IPR032341">
    <property type="entry name" value="MITD1_C"/>
</dbReference>
<protein>
    <submittedName>
        <fullName evidence="4">MIT domain-containing protein</fullName>
    </submittedName>
</protein>
<dbReference type="PANTHER" id="PTHR21222:SF1">
    <property type="entry name" value="MIT DOMAIN-CONTAINING PROTEIN 1"/>
    <property type="match status" value="1"/>
</dbReference>